<dbReference type="AlphaFoldDB" id="A0A8J4LWI7"/>
<accession>A0A8J4LWI7</accession>
<reference evidence="1" key="1">
    <citation type="journal article" date="2021" name="Proc. Natl. Acad. Sci. U.S.A.">
        <title>Three genomes in the algal genus Volvox reveal the fate of a haploid sex-determining region after a transition to homothallism.</title>
        <authorList>
            <person name="Yamamoto K."/>
            <person name="Hamaji T."/>
            <person name="Kawai-Toyooka H."/>
            <person name="Matsuzaki R."/>
            <person name="Takahashi F."/>
            <person name="Nishimura Y."/>
            <person name="Kawachi M."/>
            <person name="Noguchi H."/>
            <person name="Minakuchi Y."/>
            <person name="Umen J.G."/>
            <person name="Toyoda A."/>
            <person name="Nozaki H."/>
        </authorList>
    </citation>
    <scope>NUCLEOTIDE SEQUENCE</scope>
    <source>
        <strain evidence="1">NIES-3785</strain>
    </source>
</reference>
<protein>
    <submittedName>
        <fullName evidence="1">Uncharacterized protein</fullName>
    </submittedName>
</protein>
<organism evidence="1 2">
    <name type="scientific">Volvox reticuliferus</name>
    <dbReference type="NCBI Taxonomy" id="1737510"/>
    <lineage>
        <taxon>Eukaryota</taxon>
        <taxon>Viridiplantae</taxon>
        <taxon>Chlorophyta</taxon>
        <taxon>core chlorophytes</taxon>
        <taxon>Chlorophyceae</taxon>
        <taxon>CS clade</taxon>
        <taxon>Chlamydomonadales</taxon>
        <taxon>Volvocaceae</taxon>
        <taxon>Volvox</taxon>
    </lineage>
</organism>
<gene>
    <name evidence="1" type="ORF">Vretimale_16197</name>
</gene>
<sequence length="114" mass="13538">MFANNSVLCATMAYNINNSAFIDTSVEEVERVGKLNRSTKYNIYQMCQMTLQAAYGEKYYRFLINIAACFSCSEPLTLCFLRMRTPYDRKTMQHYWSWLMRTSLLHAWWLLRST</sequence>
<dbReference type="Proteomes" id="UP000722791">
    <property type="component" value="Unassembled WGS sequence"/>
</dbReference>
<evidence type="ECO:0000313" key="1">
    <source>
        <dbReference type="EMBL" id="GIM12992.1"/>
    </source>
</evidence>
<proteinExistence type="predicted"/>
<name>A0A8J4LWI7_9CHLO</name>
<dbReference type="EMBL" id="BNCQ01000046">
    <property type="protein sequence ID" value="GIM12992.1"/>
    <property type="molecule type" value="Genomic_DNA"/>
</dbReference>
<evidence type="ECO:0000313" key="2">
    <source>
        <dbReference type="Proteomes" id="UP000722791"/>
    </source>
</evidence>
<comment type="caution">
    <text evidence="1">The sequence shown here is derived from an EMBL/GenBank/DDBJ whole genome shotgun (WGS) entry which is preliminary data.</text>
</comment>